<evidence type="ECO:0000259" key="1">
    <source>
        <dbReference type="Pfam" id="PF00534"/>
    </source>
</evidence>
<proteinExistence type="predicted"/>
<dbReference type="InterPro" id="IPR050194">
    <property type="entry name" value="Glycosyltransferase_grp1"/>
</dbReference>
<reference evidence="3" key="1">
    <citation type="submission" date="2016-11" db="EMBL/GenBank/DDBJ databases">
        <authorList>
            <person name="Varghese N."/>
            <person name="Submissions S."/>
        </authorList>
    </citation>
    <scope>NUCLEOTIDE SEQUENCE [LARGE SCALE GENOMIC DNA]</scope>
    <source>
        <strain evidence="3">DSM 26884</strain>
    </source>
</reference>
<accession>A0A1M6GRQ2</accession>
<dbReference type="Proteomes" id="UP000184192">
    <property type="component" value="Unassembled WGS sequence"/>
</dbReference>
<dbReference type="AlphaFoldDB" id="A0A1M6GRQ2"/>
<gene>
    <name evidence="2" type="ORF">SAMN05444350_11614</name>
</gene>
<dbReference type="CDD" id="cd03794">
    <property type="entry name" value="GT4_WbuB-like"/>
    <property type="match status" value="1"/>
</dbReference>
<evidence type="ECO:0000313" key="3">
    <source>
        <dbReference type="Proteomes" id="UP000184192"/>
    </source>
</evidence>
<sequence>MNILFLTLSRISDIEERGIYTDLMREFVRHGHTIYIVTPAERRFHQSTKMLDSGNVKILKVWTFNIQKTNLIEKGIGTLLLEYQYQKAIQKYWRNVKFGLVLYSTPPITFNKVIAALKKKDAKTYLLLKDIFPQNAVDLGMFSKGGLLYRMFRKKEKRLYQLSDYIGCMSPANIDYVLRHNREVDIRRVEVCPNSIELCKEEEQAYPKEILFQKLNIPTDKILFIYGGNLGRPQGINFLIEVLAANEKRNNSFFIIVGSGTEFMKIKLWFDTNAPHNACLLSSLPKQEYDSLVRVCDIGLIFLDRRFTIPNFPSRLLSYLKNRIPVLMATDRNTDIGEIAKINGFGLWTESGNIETYMEMVDLMASDRERIRIMGENGYSYLETNYTVNCSYDIIMKHFE</sequence>
<name>A0A1M6GRQ2_9BACE</name>
<keyword evidence="3" id="KW-1185">Reference proteome</keyword>
<dbReference type="eggNOG" id="COG0438">
    <property type="taxonomic scope" value="Bacteria"/>
</dbReference>
<dbReference type="SUPFAM" id="SSF53756">
    <property type="entry name" value="UDP-Glycosyltransferase/glycogen phosphorylase"/>
    <property type="match status" value="1"/>
</dbReference>
<dbReference type="EMBL" id="FQZN01000016">
    <property type="protein sequence ID" value="SHJ12579.1"/>
    <property type="molecule type" value="Genomic_DNA"/>
</dbReference>
<dbReference type="Pfam" id="PF00534">
    <property type="entry name" value="Glycos_transf_1"/>
    <property type="match status" value="1"/>
</dbReference>
<organism evidence="2 3">
    <name type="scientific">Bacteroides stercorirosoris</name>
    <dbReference type="NCBI Taxonomy" id="871324"/>
    <lineage>
        <taxon>Bacteria</taxon>
        <taxon>Pseudomonadati</taxon>
        <taxon>Bacteroidota</taxon>
        <taxon>Bacteroidia</taxon>
        <taxon>Bacteroidales</taxon>
        <taxon>Bacteroidaceae</taxon>
        <taxon>Bacteroides</taxon>
    </lineage>
</organism>
<dbReference type="GO" id="GO:0016757">
    <property type="term" value="F:glycosyltransferase activity"/>
    <property type="evidence" value="ECO:0007669"/>
    <property type="project" value="InterPro"/>
</dbReference>
<dbReference type="RefSeq" id="WP_025830633.1">
    <property type="nucleotide sequence ID" value="NZ_FQZN01000016.1"/>
</dbReference>
<dbReference type="GeneID" id="92712734"/>
<dbReference type="Gene3D" id="3.40.50.2000">
    <property type="entry name" value="Glycogen Phosphorylase B"/>
    <property type="match status" value="2"/>
</dbReference>
<dbReference type="PANTHER" id="PTHR45947">
    <property type="entry name" value="SULFOQUINOVOSYL TRANSFERASE SQD2"/>
    <property type="match status" value="1"/>
</dbReference>
<feature type="domain" description="Glycosyl transferase family 1" evidence="1">
    <location>
        <begin position="208"/>
        <end position="379"/>
    </location>
</feature>
<dbReference type="PANTHER" id="PTHR45947:SF3">
    <property type="entry name" value="SULFOQUINOVOSYL TRANSFERASE SQD2"/>
    <property type="match status" value="1"/>
</dbReference>
<dbReference type="InterPro" id="IPR001296">
    <property type="entry name" value="Glyco_trans_1"/>
</dbReference>
<protein>
    <submittedName>
        <fullName evidence="2">Glycosyltransferase involved in cell wall bisynthesis</fullName>
    </submittedName>
</protein>
<keyword evidence="2" id="KW-0808">Transferase</keyword>
<evidence type="ECO:0000313" key="2">
    <source>
        <dbReference type="EMBL" id="SHJ12579.1"/>
    </source>
</evidence>